<reference evidence="1" key="1">
    <citation type="submission" date="2020-11" db="EMBL/GenBank/DDBJ databases">
        <authorList>
            <person name="Busquets A."/>
            <person name="Mulet M."/>
            <person name="Gomila M."/>
            <person name="Garcia-Valdes E."/>
        </authorList>
    </citation>
    <scope>NUCLEOTIDE SEQUENCE</scope>
    <source>
        <strain evidence="1">R1b54</strain>
    </source>
</reference>
<protein>
    <submittedName>
        <fullName evidence="1">AlpA family phage regulatory protein</fullName>
    </submittedName>
</protein>
<evidence type="ECO:0000313" key="2">
    <source>
        <dbReference type="EMBL" id="MBS7661643.1"/>
    </source>
</evidence>
<dbReference type="InterPro" id="IPR010260">
    <property type="entry name" value="AlpA"/>
</dbReference>
<keyword evidence="3" id="KW-1185">Reference proteome</keyword>
<accession>A0ABS5PYR1</accession>
<sequence>MNKPLDRLIKIEEVLEQVGCGRSKLYDMIQLEEFPAPVKLGRYSRWSQIEVQGWIEQMKQSRAA</sequence>
<evidence type="ECO:0000313" key="3">
    <source>
        <dbReference type="Proteomes" id="UP001196601"/>
    </source>
</evidence>
<organism evidence="1 3">
    <name type="scientific">Pseudomonas lalucatii</name>
    <dbReference type="NCBI Taxonomy" id="1424203"/>
    <lineage>
        <taxon>Bacteria</taxon>
        <taxon>Pseudomonadati</taxon>
        <taxon>Pseudomonadota</taxon>
        <taxon>Gammaproteobacteria</taxon>
        <taxon>Pseudomonadales</taxon>
        <taxon>Pseudomonadaceae</taxon>
        <taxon>Pseudomonas</taxon>
    </lineage>
</organism>
<evidence type="ECO:0000313" key="1">
    <source>
        <dbReference type="EMBL" id="MBS7661617.1"/>
    </source>
</evidence>
<dbReference type="Pfam" id="PF05930">
    <property type="entry name" value="Phage_AlpA"/>
    <property type="match status" value="1"/>
</dbReference>
<dbReference type="EMBL" id="JADPMV010000001">
    <property type="protein sequence ID" value="MBS7661617.1"/>
    <property type="molecule type" value="Genomic_DNA"/>
</dbReference>
<dbReference type="RefSeq" id="WP_213638948.1">
    <property type="nucleotide sequence ID" value="NZ_JADPMV010000001.1"/>
</dbReference>
<dbReference type="Gene3D" id="1.10.238.160">
    <property type="match status" value="1"/>
</dbReference>
<dbReference type="Proteomes" id="UP001196601">
    <property type="component" value="Unassembled WGS sequence"/>
</dbReference>
<reference evidence="1 3" key="2">
    <citation type="journal article" date="2021" name="Syst. Appl. Microbiol.">
        <title>Pseudomonas lalucatii sp. nov. isolated from Vallgornera, a karstic cave in Mallorca, Western Mediterranean.</title>
        <authorList>
            <person name="Busquets A."/>
            <person name="Mulet M."/>
            <person name="Gomila M."/>
            <person name="Garcia-Valdes E."/>
        </authorList>
    </citation>
    <scope>NUCLEOTIDE SEQUENCE [LARGE SCALE GENOMIC DNA]</scope>
    <source>
        <strain evidence="1 3">R1b54</strain>
    </source>
</reference>
<name>A0ABS5PYR1_9PSED</name>
<dbReference type="EMBL" id="JADPMV010000001">
    <property type="protein sequence ID" value="MBS7661643.1"/>
    <property type="molecule type" value="Genomic_DNA"/>
</dbReference>
<gene>
    <name evidence="1" type="ORF">I0D00_06615</name>
    <name evidence="2" type="ORF">I0D00_06745</name>
</gene>
<comment type="caution">
    <text evidence="1">The sequence shown here is derived from an EMBL/GenBank/DDBJ whole genome shotgun (WGS) entry which is preliminary data.</text>
</comment>
<proteinExistence type="predicted"/>